<comment type="pathway">
    <text evidence="3">Carbohydrate biosynthesis; gluconeogenesis.</text>
</comment>
<evidence type="ECO:0000256" key="6">
    <source>
        <dbReference type="ARBA" id="ARBA00021623"/>
    </source>
</evidence>
<dbReference type="InterPro" id="IPR006319">
    <property type="entry name" value="PEP_synth"/>
</dbReference>
<evidence type="ECO:0000313" key="16">
    <source>
        <dbReference type="EMBL" id="TCT17492.1"/>
    </source>
</evidence>
<dbReference type="OrthoDB" id="9765468at2"/>
<keyword evidence="8" id="KW-0479">Metal-binding</keyword>
<dbReference type="EC" id="2.7.9.2" evidence="5"/>
<evidence type="ECO:0000256" key="9">
    <source>
        <dbReference type="ARBA" id="ARBA00022741"/>
    </source>
</evidence>
<name>A0A4R3MR73_9BACI</name>
<evidence type="ECO:0000313" key="17">
    <source>
        <dbReference type="Proteomes" id="UP000294650"/>
    </source>
</evidence>
<keyword evidence="7" id="KW-0808">Transferase</keyword>
<dbReference type="Pfam" id="PF01326">
    <property type="entry name" value="PPDK_N"/>
    <property type="match status" value="1"/>
</dbReference>
<dbReference type="SUPFAM" id="SSF52009">
    <property type="entry name" value="Phosphohistidine domain"/>
    <property type="match status" value="1"/>
</dbReference>
<dbReference type="InterPro" id="IPR036637">
    <property type="entry name" value="Phosphohistidine_dom_sf"/>
</dbReference>
<evidence type="ECO:0000256" key="11">
    <source>
        <dbReference type="ARBA" id="ARBA00022840"/>
    </source>
</evidence>
<dbReference type="RefSeq" id="WP_132373074.1">
    <property type="nucleotide sequence ID" value="NZ_SMAN01000031.1"/>
</dbReference>
<comment type="function">
    <text evidence="2">Catalyzes the phosphorylation of pyruvate to phosphoenolpyruvate.</text>
</comment>
<dbReference type="Gene3D" id="3.50.30.10">
    <property type="entry name" value="Phosphohistidine domain"/>
    <property type="match status" value="1"/>
</dbReference>
<evidence type="ECO:0000256" key="12">
    <source>
        <dbReference type="ARBA" id="ARBA00022842"/>
    </source>
</evidence>
<evidence type="ECO:0000256" key="5">
    <source>
        <dbReference type="ARBA" id="ARBA00011996"/>
    </source>
</evidence>
<proteinExistence type="inferred from homology"/>
<comment type="caution">
    <text evidence="16">The sequence shown here is derived from an EMBL/GenBank/DDBJ whole genome shotgun (WGS) entry which is preliminary data.</text>
</comment>
<dbReference type="EMBL" id="SMAN01000031">
    <property type="protein sequence ID" value="TCT17492.1"/>
    <property type="molecule type" value="Genomic_DNA"/>
</dbReference>
<gene>
    <name evidence="16" type="ORF">EDD68_13111</name>
</gene>
<dbReference type="Proteomes" id="UP000294650">
    <property type="component" value="Unassembled WGS sequence"/>
</dbReference>
<keyword evidence="12" id="KW-0460">Magnesium</keyword>
<dbReference type="SUPFAM" id="SSF56059">
    <property type="entry name" value="Glutathione synthetase ATP-binding domain-like"/>
    <property type="match status" value="1"/>
</dbReference>
<keyword evidence="9" id="KW-0547">Nucleotide-binding</keyword>
<feature type="domain" description="Pyruvate phosphate dikinase AMP/ATP-binding" evidence="15">
    <location>
        <begin position="65"/>
        <end position="201"/>
    </location>
</feature>
<evidence type="ECO:0000256" key="13">
    <source>
        <dbReference type="ARBA" id="ARBA00033470"/>
    </source>
</evidence>
<evidence type="ECO:0000256" key="8">
    <source>
        <dbReference type="ARBA" id="ARBA00022723"/>
    </source>
</evidence>
<dbReference type="GO" id="GO:0005524">
    <property type="term" value="F:ATP binding"/>
    <property type="evidence" value="ECO:0007669"/>
    <property type="project" value="UniProtKB-KW"/>
</dbReference>
<evidence type="ECO:0000256" key="2">
    <source>
        <dbReference type="ARBA" id="ARBA00002988"/>
    </source>
</evidence>
<dbReference type="InterPro" id="IPR013815">
    <property type="entry name" value="ATP_grasp_subdomain_1"/>
</dbReference>
<keyword evidence="16" id="KW-0670">Pyruvate</keyword>
<dbReference type="GO" id="GO:0006094">
    <property type="term" value="P:gluconeogenesis"/>
    <property type="evidence" value="ECO:0007669"/>
    <property type="project" value="UniProtKB-UniPathway"/>
</dbReference>
<dbReference type="Gene3D" id="3.30.470.20">
    <property type="entry name" value="ATP-grasp fold, B domain"/>
    <property type="match status" value="1"/>
</dbReference>
<dbReference type="PANTHER" id="PTHR43030">
    <property type="entry name" value="PHOSPHOENOLPYRUVATE SYNTHASE"/>
    <property type="match status" value="1"/>
</dbReference>
<comment type="similarity">
    <text evidence="4">Belongs to the PEP-utilizing enzyme family.</text>
</comment>
<keyword evidence="17" id="KW-1185">Reference proteome</keyword>
<keyword evidence="11" id="KW-0067">ATP-binding</keyword>
<evidence type="ECO:0000256" key="14">
    <source>
        <dbReference type="ARBA" id="ARBA00047700"/>
    </source>
</evidence>
<evidence type="ECO:0000256" key="7">
    <source>
        <dbReference type="ARBA" id="ARBA00022679"/>
    </source>
</evidence>
<dbReference type="UniPathway" id="UPA00138"/>
<sequence length="566" mass="65375">MLIKRLDEVNDPLIMGYKAYNISKIDNTLKDYGYLIPESLIITTEVFDECVLEEGIDTEKFKSKYLNEIYNVIVQNFGNKKLVVRSSSTFEDTPIYSMSGVYDSFLNVDTKEKLYKAIIKCYKSIFKKEVTDMIMYTKKRQSQAKMAILIQEMIPNITTAGVCFTKNPVTNKDEYIIEYAESGVNVVSGRGEVKREIIDKKKPSGKGLDGVLEMSQILSNKFNMPLDIEWGIANNQLYCFQCRPIISCNVSPPIIKEEIPCYKGIPVSPGIAFGKLSIDRFDSVTLLNNFDDFFRNIKKINAALLTEGGILSHQANLLRENNIPAVLISDKGIDLKKYNSSFFVINGFTGEVFIYEEVSAKQKSELFNYFIDYLKINPQVQNKYCIDRIESINQKEAVYMGIDEQFIKEQIAQLNFNSYKTRQRIYNCDLIENNLMGSDSFDCIRIQDDINVRIQFKKILINDDDFREELQTVLFFENITEAKSFLRRIGLEITQEQYRDITVYLNENIKLNFIQWPNSPVYLGIEFSEYHKFFDLVKSIDGLTEPQALTGGQIFEKLDLNRIFTK</sequence>
<evidence type="ECO:0000256" key="1">
    <source>
        <dbReference type="ARBA" id="ARBA00001946"/>
    </source>
</evidence>
<comment type="catalytic activity">
    <reaction evidence="14">
        <text>pyruvate + ATP + H2O = phosphoenolpyruvate + AMP + phosphate + 2 H(+)</text>
        <dbReference type="Rhea" id="RHEA:11364"/>
        <dbReference type="ChEBI" id="CHEBI:15361"/>
        <dbReference type="ChEBI" id="CHEBI:15377"/>
        <dbReference type="ChEBI" id="CHEBI:15378"/>
        <dbReference type="ChEBI" id="CHEBI:30616"/>
        <dbReference type="ChEBI" id="CHEBI:43474"/>
        <dbReference type="ChEBI" id="CHEBI:58702"/>
        <dbReference type="ChEBI" id="CHEBI:456215"/>
        <dbReference type="EC" id="2.7.9.2"/>
    </reaction>
</comment>
<dbReference type="GO" id="GO:0046872">
    <property type="term" value="F:metal ion binding"/>
    <property type="evidence" value="ECO:0007669"/>
    <property type="project" value="UniProtKB-KW"/>
</dbReference>
<dbReference type="AlphaFoldDB" id="A0A4R3MR73"/>
<dbReference type="InterPro" id="IPR002192">
    <property type="entry name" value="PPDK_AMP/ATP-bd"/>
</dbReference>
<organism evidence="16 17">
    <name type="scientific">Melghiribacillus thermohalophilus</name>
    <dbReference type="NCBI Taxonomy" id="1324956"/>
    <lineage>
        <taxon>Bacteria</taxon>
        <taxon>Bacillati</taxon>
        <taxon>Bacillota</taxon>
        <taxon>Bacilli</taxon>
        <taxon>Bacillales</taxon>
        <taxon>Bacillaceae</taxon>
        <taxon>Melghiribacillus</taxon>
    </lineage>
</organism>
<accession>A0A4R3MR73</accession>
<evidence type="ECO:0000256" key="4">
    <source>
        <dbReference type="ARBA" id="ARBA00007837"/>
    </source>
</evidence>
<evidence type="ECO:0000256" key="10">
    <source>
        <dbReference type="ARBA" id="ARBA00022777"/>
    </source>
</evidence>
<evidence type="ECO:0000259" key="15">
    <source>
        <dbReference type="Pfam" id="PF01326"/>
    </source>
</evidence>
<dbReference type="PANTHER" id="PTHR43030:SF1">
    <property type="entry name" value="PHOSPHOENOLPYRUVATE SYNTHASE"/>
    <property type="match status" value="1"/>
</dbReference>
<dbReference type="Gene3D" id="3.30.1490.20">
    <property type="entry name" value="ATP-grasp fold, A domain"/>
    <property type="match status" value="1"/>
</dbReference>
<reference evidence="16 17" key="1">
    <citation type="submission" date="2019-03" db="EMBL/GenBank/DDBJ databases">
        <title>Genomic Encyclopedia of Type Strains, Phase IV (KMG-IV): sequencing the most valuable type-strain genomes for metagenomic binning, comparative biology and taxonomic classification.</title>
        <authorList>
            <person name="Goeker M."/>
        </authorList>
    </citation>
    <scope>NUCLEOTIDE SEQUENCE [LARGE SCALE GENOMIC DNA]</scope>
    <source>
        <strain evidence="16 17">DSM 25894</strain>
    </source>
</reference>
<dbReference type="GO" id="GO:0008986">
    <property type="term" value="F:pyruvate, water dikinase activity"/>
    <property type="evidence" value="ECO:0007669"/>
    <property type="project" value="UniProtKB-EC"/>
</dbReference>
<comment type="cofactor">
    <cofactor evidence="1">
        <name>Mg(2+)</name>
        <dbReference type="ChEBI" id="CHEBI:18420"/>
    </cofactor>
</comment>
<evidence type="ECO:0000256" key="3">
    <source>
        <dbReference type="ARBA" id="ARBA00004742"/>
    </source>
</evidence>
<keyword evidence="10 16" id="KW-0418">Kinase</keyword>
<protein>
    <recommendedName>
        <fullName evidence="6">Phosphoenolpyruvate synthase</fullName>
        <ecNumber evidence="5">2.7.9.2</ecNumber>
    </recommendedName>
    <alternativeName>
        <fullName evidence="13">Pyruvate, water dikinase</fullName>
    </alternativeName>
</protein>